<organism evidence="1 2">
    <name type="scientific">Ancylostoma ceylanicum</name>
    <dbReference type="NCBI Taxonomy" id="53326"/>
    <lineage>
        <taxon>Eukaryota</taxon>
        <taxon>Metazoa</taxon>
        <taxon>Ecdysozoa</taxon>
        <taxon>Nematoda</taxon>
        <taxon>Chromadorea</taxon>
        <taxon>Rhabditida</taxon>
        <taxon>Rhabditina</taxon>
        <taxon>Rhabditomorpha</taxon>
        <taxon>Strongyloidea</taxon>
        <taxon>Ancylostomatidae</taxon>
        <taxon>Ancylostomatinae</taxon>
        <taxon>Ancylostoma</taxon>
    </lineage>
</organism>
<name>A0A016VXY6_9BILA</name>
<evidence type="ECO:0000313" key="1">
    <source>
        <dbReference type="EMBL" id="EYC32181.1"/>
    </source>
</evidence>
<comment type="caution">
    <text evidence="1">The sequence shown here is derived from an EMBL/GenBank/DDBJ whole genome shotgun (WGS) entry which is preliminary data.</text>
</comment>
<dbReference type="AlphaFoldDB" id="A0A016VXY6"/>
<dbReference type="Proteomes" id="UP000024635">
    <property type="component" value="Unassembled WGS sequence"/>
</dbReference>
<sequence length="69" mass="7348">MVLSYHTTLHYTTLYSPYAPSVESFRARRACGACAACPACNSGPGSSISCSRTALLAFGPDQYSRSSHL</sequence>
<keyword evidence="2" id="KW-1185">Reference proteome</keyword>
<reference evidence="2" key="1">
    <citation type="journal article" date="2015" name="Nat. Genet.">
        <title>The genome and transcriptome of the zoonotic hookworm Ancylostoma ceylanicum identify infection-specific gene families.</title>
        <authorList>
            <person name="Schwarz E.M."/>
            <person name="Hu Y."/>
            <person name="Antoshechkin I."/>
            <person name="Miller M.M."/>
            <person name="Sternberg P.W."/>
            <person name="Aroian R.V."/>
        </authorList>
    </citation>
    <scope>NUCLEOTIDE SEQUENCE</scope>
    <source>
        <strain evidence="2">HY135</strain>
    </source>
</reference>
<evidence type="ECO:0000313" key="2">
    <source>
        <dbReference type="Proteomes" id="UP000024635"/>
    </source>
</evidence>
<proteinExistence type="predicted"/>
<accession>A0A016VXY6</accession>
<dbReference type="EMBL" id="JARK01001339">
    <property type="protein sequence ID" value="EYC32181.1"/>
    <property type="molecule type" value="Genomic_DNA"/>
</dbReference>
<protein>
    <submittedName>
        <fullName evidence="1">Uncharacterized protein</fullName>
    </submittedName>
</protein>
<gene>
    <name evidence="1" type="primary">Acey_s0003.g1446</name>
    <name evidence="1" type="ORF">Y032_0003g1446</name>
</gene>